<proteinExistence type="predicted"/>
<dbReference type="EMBL" id="CAJVPW010004970">
    <property type="protein sequence ID" value="CAG8548229.1"/>
    <property type="molecule type" value="Genomic_DNA"/>
</dbReference>
<comment type="caution">
    <text evidence="1">The sequence shown here is derived from an EMBL/GenBank/DDBJ whole genome shotgun (WGS) entry which is preliminary data.</text>
</comment>
<dbReference type="Proteomes" id="UP000789366">
    <property type="component" value="Unassembled WGS sequence"/>
</dbReference>
<evidence type="ECO:0000313" key="2">
    <source>
        <dbReference type="Proteomes" id="UP000789366"/>
    </source>
</evidence>
<gene>
    <name evidence="1" type="ORF">SPELUC_LOCUS5099</name>
</gene>
<protein>
    <submittedName>
        <fullName evidence="1">3254_t:CDS:1</fullName>
    </submittedName>
</protein>
<accession>A0ACA9LSG8</accession>
<keyword evidence="2" id="KW-1185">Reference proteome</keyword>
<organism evidence="1 2">
    <name type="scientific">Cetraspora pellucida</name>
    <dbReference type="NCBI Taxonomy" id="1433469"/>
    <lineage>
        <taxon>Eukaryota</taxon>
        <taxon>Fungi</taxon>
        <taxon>Fungi incertae sedis</taxon>
        <taxon>Mucoromycota</taxon>
        <taxon>Glomeromycotina</taxon>
        <taxon>Glomeromycetes</taxon>
        <taxon>Diversisporales</taxon>
        <taxon>Gigasporaceae</taxon>
        <taxon>Cetraspora</taxon>
    </lineage>
</organism>
<reference evidence="1" key="1">
    <citation type="submission" date="2021-06" db="EMBL/GenBank/DDBJ databases">
        <authorList>
            <person name="Kallberg Y."/>
            <person name="Tangrot J."/>
            <person name="Rosling A."/>
        </authorList>
    </citation>
    <scope>NUCLEOTIDE SEQUENCE</scope>
    <source>
        <strain evidence="1">28 12/20/2015</strain>
    </source>
</reference>
<sequence>MLGVAEGSNALSKCTIKCWVKAFSNGKEAIEDEPCPGRPCEATIPQNIAKVKNLVIGDPHTTTKELANLVGISQGAITGILTKELGMVKICAKWVPHVLTDEQRRKQVEVSKKLLKKLQKGFNNIIIGNETWVYYFTTSSKESNKQWVKKGEN</sequence>
<evidence type="ECO:0000313" key="1">
    <source>
        <dbReference type="EMBL" id="CAG8548229.1"/>
    </source>
</evidence>
<name>A0ACA9LSG8_9GLOM</name>